<gene>
    <name evidence="4" type="ORF">A5771_03060</name>
</gene>
<sequence>MAAVLMALGMALGAAAAPLATAGEPGAAQFVLVRIDRVTPEVVTTSSVPVVTVAGTVSNVGDRPVRDVMVRLEQAGAVASSAGLRTNLSGANDQYRPVGAFSTVATELQRGQDARFTLSAPLRATSQPALNVDRPGVYPLLVNVNGTPDYGEPARLDDARFLLPVAGLPKTEADPDPLAGAVAPDTSQPVQLTMLWPLADRPRLTPGAPGGTLPVRLTDDDLASSLAPGGRLDALLSAAEFATSPTVDGDGVVNRALCLAVDPDLLVTVNAMTGGYVVADSPEGASSHPGAGRAAATTWLERLRRLARHTCVTATPYAQADLDALARVGDPKLNAIAMSRPADIVDRILQVSSTRGAVVLGDGKLTAGAANLISAQGSEGVAVVITAGDCSAQDSVTGASATADLTPRRLSPQLVVAPYDPAVGAALAAMGTDPVAPTYLDGSLAIRLHHDSALARRQDALGSMLWRGLEAPDSPGAPRTEILVPPAYWKPRADDAQAVLTTLATALRSGLAEPRPLGAAIADVQSVTAAPAHPLPAEQSAGAFAPDIIAAITADIGRLWGLTSALTTDVRTGLTGEAYTAPLAEDMLRALSQSEPFAVRGGVAGQRLAIVGDTVGDLIAAVTIVNPAGSYTLATEHSPLPLALRNDLAVPIRVRLHVDAPPGMTVDDMGDLELPPGYLPLRVPVEVRVNQHFVVDVALQTPDGLPLGESARLAVHSNAYGLVLFMITMTAAAALTVLTGRRLWHRFRGQPDRADLDRPPPPVRERPAPPTATAGGPDRGAGR</sequence>
<keyword evidence="2" id="KW-0472">Membrane</keyword>
<feature type="region of interest" description="Disordered" evidence="1">
    <location>
        <begin position="750"/>
        <end position="783"/>
    </location>
</feature>
<name>A0A1A2EEY9_MYCSD</name>
<dbReference type="AlphaFoldDB" id="A0A1A2EEY9"/>
<keyword evidence="2" id="KW-0812">Transmembrane</keyword>
<proteinExistence type="predicted"/>
<organism evidence="4 5">
    <name type="scientific">Mycolicibacter sinensis (strain JDM601)</name>
    <name type="common">Mycobacterium sinense</name>
    <dbReference type="NCBI Taxonomy" id="875328"/>
    <lineage>
        <taxon>Bacteria</taxon>
        <taxon>Bacillati</taxon>
        <taxon>Actinomycetota</taxon>
        <taxon>Actinomycetes</taxon>
        <taxon>Mycobacteriales</taxon>
        <taxon>Mycobacteriaceae</taxon>
        <taxon>Mycolicibacter</taxon>
    </lineage>
</organism>
<feature type="chain" id="PRO_5038356067" description="Secreted protein" evidence="3">
    <location>
        <begin position="23"/>
        <end position="783"/>
    </location>
</feature>
<feature type="transmembrane region" description="Helical" evidence="2">
    <location>
        <begin position="719"/>
        <end position="738"/>
    </location>
</feature>
<evidence type="ECO:0008006" key="6">
    <source>
        <dbReference type="Google" id="ProtNLM"/>
    </source>
</evidence>
<evidence type="ECO:0000256" key="3">
    <source>
        <dbReference type="SAM" id="SignalP"/>
    </source>
</evidence>
<feature type="compositionally biased region" description="Basic and acidic residues" evidence="1">
    <location>
        <begin position="750"/>
        <end position="767"/>
    </location>
</feature>
<keyword evidence="2" id="KW-1133">Transmembrane helix</keyword>
<dbReference type="Proteomes" id="UP000093985">
    <property type="component" value="Unassembled WGS sequence"/>
</dbReference>
<evidence type="ECO:0000256" key="2">
    <source>
        <dbReference type="SAM" id="Phobius"/>
    </source>
</evidence>
<evidence type="ECO:0000313" key="5">
    <source>
        <dbReference type="Proteomes" id="UP000093985"/>
    </source>
</evidence>
<keyword evidence="3" id="KW-0732">Signal</keyword>
<evidence type="ECO:0000256" key="1">
    <source>
        <dbReference type="SAM" id="MobiDB-lite"/>
    </source>
</evidence>
<evidence type="ECO:0000313" key="4">
    <source>
        <dbReference type="EMBL" id="OBG08625.1"/>
    </source>
</evidence>
<protein>
    <recommendedName>
        <fullName evidence="6">Secreted protein</fullName>
    </recommendedName>
</protein>
<feature type="signal peptide" evidence="3">
    <location>
        <begin position="1"/>
        <end position="22"/>
    </location>
</feature>
<comment type="caution">
    <text evidence="4">The sequence shown here is derived from an EMBL/GenBank/DDBJ whole genome shotgun (WGS) entry which is preliminary data.</text>
</comment>
<dbReference type="EMBL" id="LZIN01000024">
    <property type="protein sequence ID" value="OBG08625.1"/>
    <property type="molecule type" value="Genomic_DNA"/>
</dbReference>
<reference evidence="5" key="1">
    <citation type="submission" date="2016-06" db="EMBL/GenBank/DDBJ databases">
        <authorList>
            <person name="Sutton G."/>
            <person name="Brinkac L."/>
            <person name="Sanka R."/>
            <person name="Adams M."/>
            <person name="Lau E."/>
            <person name="Mehaffy C."/>
            <person name="Tameris M."/>
            <person name="Hatherill M."/>
            <person name="Hanekom W."/>
            <person name="Mahomed H."/>
            <person name="Mcshane H."/>
        </authorList>
    </citation>
    <scope>NUCLEOTIDE SEQUENCE [LARGE SCALE GENOMIC DNA]</scope>
    <source>
        <strain evidence="5">852014-51077_SCH5608930-a</strain>
    </source>
</reference>
<accession>A0A1A2EEY9</accession>